<evidence type="ECO:0000313" key="2">
    <source>
        <dbReference type="Proteomes" id="UP000429595"/>
    </source>
</evidence>
<dbReference type="AlphaFoldDB" id="A0A6I1G0N7"/>
<proteinExistence type="predicted"/>
<protein>
    <submittedName>
        <fullName evidence="1">Uncharacterized protein</fullName>
    </submittedName>
</protein>
<reference evidence="1 2" key="1">
    <citation type="submission" date="2019-10" db="EMBL/GenBank/DDBJ databases">
        <title>Bacillus aerolatum sp. nov., isolated from bioaerosol of sport playgrounds.</title>
        <authorList>
            <person name="Chen P."/>
            <person name="Zhang G."/>
        </authorList>
    </citation>
    <scope>NUCLEOTIDE SEQUENCE [LARGE SCALE GENOMIC DNA]</scope>
    <source>
        <strain evidence="1 2">CX253</strain>
    </source>
</reference>
<dbReference type="EMBL" id="WEIO01000001">
    <property type="protein sequence ID" value="KAB7709186.1"/>
    <property type="molecule type" value="Genomic_DNA"/>
</dbReference>
<gene>
    <name evidence="1" type="ORF">F9802_03510</name>
</gene>
<keyword evidence="2" id="KW-1185">Reference proteome</keyword>
<dbReference type="RefSeq" id="WP_152149712.1">
    <property type="nucleotide sequence ID" value="NZ_WEIO01000001.1"/>
</dbReference>
<dbReference type="Proteomes" id="UP000429595">
    <property type="component" value="Unassembled WGS sequence"/>
</dbReference>
<evidence type="ECO:0000313" key="1">
    <source>
        <dbReference type="EMBL" id="KAB7709186.1"/>
    </source>
</evidence>
<organism evidence="1 2">
    <name type="scientific">Bacillus aerolatus</name>
    <dbReference type="NCBI Taxonomy" id="2653354"/>
    <lineage>
        <taxon>Bacteria</taxon>
        <taxon>Bacillati</taxon>
        <taxon>Bacillota</taxon>
        <taxon>Bacilli</taxon>
        <taxon>Bacillales</taxon>
        <taxon>Bacillaceae</taxon>
        <taxon>Bacillus</taxon>
    </lineage>
</organism>
<comment type="caution">
    <text evidence="1">The sequence shown here is derived from an EMBL/GenBank/DDBJ whole genome shotgun (WGS) entry which is preliminary data.</text>
</comment>
<accession>A0A6I1G0N7</accession>
<name>A0A6I1G0N7_9BACI</name>
<sequence>MEKKKWITKKGKGSNGTLVLGKKPELLPETAFISLTRGEGLNFLQLFVNYVLTLMVMRQMKKSPGLIYAELSGELKRGKGNGQTMTVWDGKLMPKFRNKSSHGFAMKFFGWVIHRRNTKTYYLTYSANEQIPSTTEATELMRKYGKFYDGGKLARKATSPKMEDIINS</sequence>